<dbReference type="Proteomes" id="UP001321125">
    <property type="component" value="Unassembled WGS sequence"/>
</dbReference>
<accession>A0ABT4IXT0</accession>
<keyword evidence="2" id="KW-1185">Reference proteome</keyword>
<comment type="caution">
    <text evidence="1">The sequence shown here is derived from an EMBL/GenBank/DDBJ whole genome shotgun (WGS) entry which is preliminary data.</text>
</comment>
<sequence length="239" mass="26750">MTKDQLKHVIHDKSLSRLDVLVILLSVDANYPKQVKDIKELAYSGGLRKIKGWNISDILGRSSGLAVRTPDGWELSMSGLERARELGADSGPIVDVNGQLRGITEGISEDETKEFVREAIKCLESKHLRAAVVLSWVGAVSVMHKYVVDNRLSDFNNEAIRRNSKWKPAKNADDLGKMKENDFLQILESLSEIGKNVKQELETCLKLRNSCGHPNSLKISESRVAAHIEILMLNVFSRF</sequence>
<gene>
    <name evidence="1" type="ORF">L0635_15525</name>
</gene>
<evidence type="ECO:0008006" key="3">
    <source>
        <dbReference type="Google" id="ProtNLM"/>
    </source>
</evidence>
<evidence type="ECO:0000313" key="1">
    <source>
        <dbReference type="EMBL" id="MCZ0928487.1"/>
    </source>
</evidence>
<dbReference type="RefSeq" id="WP_268902210.1">
    <property type="nucleotide sequence ID" value="NZ_JAKNQU010000006.1"/>
</dbReference>
<reference evidence="1 2" key="1">
    <citation type="submission" date="2022-02" db="EMBL/GenBank/DDBJ databases">
        <title>Study of halophilic communities from a Mexican lake.</title>
        <authorList>
            <person name="Hernandez-Soto L.M."/>
            <person name="Martinez-Abarca F."/>
            <person name="Ramirez-Saad H.C."/>
            <person name="Aguirre-Garrido J.F."/>
        </authorList>
    </citation>
    <scope>NUCLEOTIDE SEQUENCE [LARGE SCALE GENOMIC DNA]</scope>
    <source>
        <strain evidence="1 2">Hjan13</strain>
    </source>
</reference>
<protein>
    <recommendedName>
        <fullName evidence="3">DUF4145 domain-containing protein</fullName>
    </recommendedName>
</protein>
<evidence type="ECO:0000313" key="2">
    <source>
        <dbReference type="Proteomes" id="UP001321125"/>
    </source>
</evidence>
<organism evidence="1 2">
    <name type="scientific">Vreelandella janggokensis</name>
    <dbReference type="NCBI Taxonomy" id="370767"/>
    <lineage>
        <taxon>Bacteria</taxon>
        <taxon>Pseudomonadati</taxon>
        <taxon>Pseudomonadota</taxon>
        <taxon>Gammaproteobacteria</taxon>
        <taxon>Oceanospirillales</taxon>
        <taxon>Halomonadaceae</taxon>
        <taxon>Vreelandella</taxon>
    </lineage>
</organism>
<proteinExistence type="predicted"/>
<dbReference type="EMBL" id="JAKNQU010000006">
    <property type="protein sequence ID" value="MCZ0928487.1"/>
    <property type="molecule type" value="Genomic_DNA"/>
</dbReference>
<name>A0ABT4IXT0_9GAMM</name>